<accession>A0A3P5ZDY1</accession>
<protein>
    <submittedName>
        <fullName evidence="1">Uncharacterized protein</fullName>
    </submittedName>
</protein>
<proteinExistence type="predicted"/>
<evidence type="ECO:0000313" key="1">
    <source>
        <dbReference type="EMBL" id="VDC71060.1"/>
    </source>
</evidence>
<dbReference type="AlphaFoldDB" id="A0A3P5ZDY1"/>
<organism evidence="1">
    <name type="scientific">Brassica campestris</name>
    <name type="common">Field mustard</name>
    <dbReference type="NCBI Taxonomy" id="3711"/>
    <lineage>
        <taxon>Eukaryota</taxon>
        <taxon>Viridiplantae</taxon>
        <taxon>Streptophyta</taxon>
        <taxon>Embryophyta</taxon>
        <taxon>Tracheophyta</taxon>
        <taxon>Spermatophyta</taxon>
        <taxon>Magnoliopsida</taxon>
        <taxon>eudicotyledons</taxon>
        <taxon>Gunneridae</taxon>
        <taxon>Pentapetalae</taxon>
        <taxon>rosids</taxon>
        <taxon>malvids</taxon>
        <taxon>Brassicales</taxon>
        <taxon>Brassicaceae</taxon>
        <taxon>Brassiceae</taxon>
        <taxon>Brassica</taxon>
    </lineage>
</organism>
<reference evidence="1" key="1">
    <citation type="submission" date="2018-11" db="EMBL/GenBank/DDBJ databases">
        <authorList>
            <consortium name="Genoscope - CEA"/>
            <person name="William W."/>
        </authorList>
    </citation>
    <scope>NUCLEOTIDE SEQUENCE</scope>
</reference>
<dbReference type="EMBL" id="LR031570">
    <property type="protein sequence ID" value="VDC71060.1"/>
    <property type="molecule type" value="Genomic_DNA"/>
</dbReference>
<name>A0A3P5ZDY1_BRACM</name>
<sequence>MISRVFDFMKKSKSSIQLNNTSFLDLLPSSSSTKPKALNDVFINTEDPTQRETSQRCFTTISMPVTYVHSWISRI</sequence>
<gene>
    <name evidence="1" type="ORF">BRAA05T20774Z</name>
</gene>